<dbReference type="Gene3D" id="1.10.10.10">
    <property type="entry name" value="Winged helix-like DNA-binding domain superfamily/Winged helix DNA-binding domain"/>
    <property type="match status" value="1"/>
</dbReference>
<evidence type="ECO:0000256" key="1">
    <source>
        <dbReference type="ARBA" id="ARBA00023015"/>
    </source>
</evidence>
<dbReference type="PANTHER" id="PTHR33204:SF18">
    <property type="entry name" value="TRANSCRIPTIONAL REGULATORY PROTEIN"/>
    <property type="match status" value="1"/>
</dbReference>
<keyword evidence="1" id="KW-0805">Transcription regulation</keyword>
<protein>
    <submittedName>
        <fullName evidence="5">HxlR family transcriptional regulator</fullName>
    </submittedName>
</protein>
<dbReference type="SUPFAM" id="SSF46785">
    <property type="entry name" value="Winged helix' DNA-binding domain"/>
    <property type="match status" value="1"/>
</dbReference>
<reference evidence="5" key="2">
    <citation type="submission" date="2020-09" db="EMBL/GenBank/DDBJ databases">
        <authorList>
            <person name="Sun Q."/>
            <person name="Zhou Y."/>
        </authorList>
    </citation>
    <scope>NUCLEOTIDE SEQUENCE</scope>
    <source>
        <strain evidence="5">CGMCC 1.12921</strain>
    </source>
</reference>
<proteinExistence type="predicted"/>
<keyword evidence="3" id="KW-0804">Transcription</keyword>
<feature type="domain" description="HTH hxlR-type" evidence="4">
    <location>
        <begin position="16"/>
        <end position="115"/>
    </location>
</feature>
<name>A0A8J2V449_9PROT</name>
<dbReference type="RefSeq" id="WP_188160631.1">
    <property type="nucleotide sequence ID" value="NZ_BMGH01000002.1"/>
</dbReference>
<keyword evidence="6" id="KW-1185">Reference proteome</keyword>
<evidence type="ECO:0000256" key="2">
    <source>
        <dbReference type="ARBA" id="ARBA00023125"/>
    </source>
</evidence>
<sequence>MATNPPKQSRIPVTECNLAKAFDQIGDRWSLLILRSAFYGLRRFGDIQQELGIPRTVLSNRLKKFVEHDIMVTRNYREPGQRPRPEYFLTQKGADLAVSLIALNQWGDKWLGKGQAPLEFLDRETNKPVVASLAADPATAIPMSQIKRRINI</sequence>
<dbReference type="GO" id="GO:0003677">
    <property type="term" value="F:DNA binding"/>
    <property type="evidence" value="ECO:0007669"/>
    <property type="project" value="UniProtKB-KW"/>
</dbReference>
<accession>A0A8J2V449</accession>
<organism evidence="5 6">
    <name type="scientific">Aquisalinus flavus</name>
    <dbReference type="NCBI Taxonomy" id="1526572"/>
    <lineage>
        <taxon>Bacteria</taxon>
        <taxon>Pseudomonadati</taxon>
        <taxon>Pseudomonadota</taxon>
        <taxon>Alphaproteobacteria</taxon>
        <taxon>Parvularculales</taxon>
        <taxon>Parvularculaceae</taxon>
        <taxon>Aquisalinus</taxon>
    </lineage>
</organism>
<evidence type="ECO:0000256" key="3">
    <source>
        <dbReference type="ARBA" id="ARBA00023163"/>
    </source>
</evidence>
<dbReference type="InterPro" id="IPR036390">
    <property type="entry name" value="WH_DNA-bd_sf"/>
</dbReference>
<reference evidence="5" key="1">
    <citation type="journal article" date="2014" name="Int. J. Syst. Evol. Microbiol.">
        <title>Complete genome sequence of Corynebacterium casei LMG S-19264T (=DSM 44701T), isolated from a smear-ripened cheese.</title>
        <authorList>
            <consortium name="US DOE Joint Genome Institute (JGI-PGF)"/>
            <person name="Walter F."/>
            <person name="Albersmeier A."/>
            <person name="Kalinowski J."/>
            <person name="Ruckert C."/>
        </authorList>
    </citation>
    <scope>NUCLEOTIDE SEQUENCE</scope>
    <source>
        <strain evidence="5">CGMCC 1.12921</strain>
    </source>
</reference>
<evidence type="ECO:0000259" key="4">
    <source>
        <dbReference type="PROSITE" id="PS51118"/>
    </source>
</evidence>
<dbReference type="Proteomes" id="UP000613582">
    <property type="component" value="Unassembled WGS sequence"/>
</dbReference>
<dbReference type="InterPro" id="IPR036388">
    <property type="entry name" value="WH-like_DNA-bd_sf"/>
</dbReference>
<comment type="caution">
    <text evidence="5">The sequence shown here is derived from an EMBL/GenBank/DDBJ whole genome shotgun (WGS) entry which is preliminary data.</text>
</comment>
<dbReference type="PANTHER" id="PTHR33204">
    <property type="entry name" value="TRANSCRIPTIONAL REGULATOR, MARR FAMILY"/>
    <property type="match status" value="1"/>
</dbReference>
<dbReference type="InterPro" id="IPR002577">
    <property type="entry name" value="HTH_HxlR"/>
</dbReference>
<evidence type="ECO:0000313" key="6">
    <source>
        <dbReference type="Proteomes" id="UP000613582"/>
    </source>
</evidence>
<evidence type="ECO:0000313" key="5">
    <source>
        <dbReference type="EMBL" id="GGD18881.1"/>
    </source>
</evidence>
<dbReference type="AlphaFoldDB" id="A0A8J2V449"/>
<dbReference type="Pfam" id="PF01638">
    <property type="entry name" value="HxlR"/>
    <property type="match status" value="1"/>
</dbReference>
<dbReference type="PROSITE" id="PS51118">
    <property type="entry name" value="HTH_HXLR"/>
    <property type="match status" value="1"/>
</dbReference>
<keyword evidence="2" id="KW-0238">DNA-binding</keyword>
<gene>
    <name evidence="5" type="ORF">GCM10011342_29490</name>
</gene>
<dbReference type="EMBL" id="BMGH01000002">
    <property type="protein sequence ID" value="GGD18881.1"/>
    <property type="molecule type" value="Genomic_DNA"/>
</dbReference>